<proteinExistence type="inferred from homology"/>
<dbReference type="RefSeq" id="WP_090382270.1">
    <property type="nucleotide sequence ID" value="NZ_FNLC01000002.1"/>
</dbReference>
<name>A0A1H1GPZ7_NATTX</name>
<keyword evidence="9" id="KW-1185">Reference proteome</keyword>
<dbReference type="HAMAP" id="MF_00777">
    <property type="entry name" value="Ribosomal_eS31"/>
    <property type="match status" value="1"/>
</dbReference>
<keyword evidence="1 6" id="KW-0479">Metal-binding</keyword>
<keyword evidence="4 6" id="KW-0689">Ribosomal protein</keyword>
<dbReference type="AlphaFoldDB" id="A0A1H1GPZ7"/>
<evidence type="ECO:0000259" key="7">
    <source>
        <dbReference type="SMART" id="SM01402"/>
    </source>
</evidence>
<gene>
    <name evidence="6" type="primary">rps27ae</name>
    <name evidence="8" type="ORF">SAMN04489842_2540</name>
</gene>
<feature type="binding site" evidence="6">
    <location>
        <position position="18"/>
    </location>
    <ligand>
        <name>Zn(2+)</name>
        <dbReference type="ChEBI" id="CHEBI:29105"/>
    </ligand>
</feature>
<reference evidence="9" key="1">
    <citation type="submission" date="2016-10" db="EMBL/GenBank/DDBJ databases">
        <authorList>
            <person name="Varghese N."/>
            <person name="Submissions S."/>
        </authorList>
    </citation>
    <scope>NUCLEOTIDE SEQUENCE [LARGE SCALE GENOMIC DNA]</scope>
    <source>
        <strain evidence="9">DSM 24767</strain>
    </source>
</reference>
<feature type="domain" description="Small ribosomal subunit protein eS31" evidence="7">
    <location>
        <begin position="3"/>
        <end position="41"/>
    </location>
</feature>
<dbReference type="InterPro" id="IPR002906">
    <property type="entry name" value="Ribosomal_eS31"/>
</dbReference>
<dbReference type="GO" id="GO:1990904">
    <property type="term" value="C:ribonucleoprotein complex"/>
    <property type="evidence" value="ECO:0007669"/>
    <property type="project" value="UniProtKB-KW"/>
</dbReference>
<dbReference type="GO" id="GO:0003735">
    <property type="term" value="F:structural constituent of ribosome"/>
    <property type="evidence" value="ECO:0007669"/>
    <property type="project" value="InterPro"/>
</dbReference>
<comment type="similarity">
    <text evidence="6">Belongs to the eukaryotic ribosomal protein eS31 family.</text>
</comment>
<dbReference type="SUPFAM" id="SSF57829">
    <property type="entry name" value="Zn-binding ribosomal proteins"/>
    <property type="match status" value="1"/>
</dbReference>
<protein>
    <recommendedName>
        <fullName evidence="6">Small ribosomal subunit protein eS31</fullName>
    </recommendedName>
</protein>
<feature type="zinc finger region" description="C4-type" evidence="6">
    <location>
        <begin position="18"/>
        <end position="38"/>
    </location>
</feature>
<dbReference type="Gene3D" id="6.20.50.180">
    <property type="match status" value="1"/>
</dbReference>
<organism evidence="8 9">
    <name type="scientific">Natronobacterium texcoconense</name>
    <dbReference type="NCBI Taxonomy" id="1095778"/>
    <lineage>
        <taxon>Archaea</taxon>
        <taxon>Methanobacteriati</taxon>
        <taxon>Methanobacteriota</taxon>
        <taxon>Stenosarchaea group</taxon>
        <taxon>Halobacteria</taxon>
        <taxon>Halobacteriales</taxon>
        <taxon>Natrialbaceae</taxon>
        <taxon>Natronobacterium</taxon>
    </lineage>
</organism>
<dbReference type="NCBIfam" id="NF001669">
    <property type="entry name" value="PRK00432.1"/>
    <property type="match status" value="1"/>
</dbReference>
<evidence type="ECO:0000256" key="4">
    <source>
        <dbReference type="ARBA" id="ARBA00022980"/>
    </source>
</evidence>
<dbReference type="SMART" id="SM01402">
    <property type="entry name" value="Ribosomal_S27"/>
    <property type="match status" value="1"/>
</dbReference>
<keyword evidence="5 6" id="KW-0687">Ribonucleoprotein</keyword>
<evidence type="ECO:0000313" key="8">
    <source>
        <dbReference type="EMBL" id="SDR15255.1"/>
    </source>
</evidence>
<dbReference type="OrthoDB" id="25142at2157"/>
<evidence type="ECO:0000256" key="3">
    <source>
        <dbReference type="ARBA" id="ARBA00022833"/>
    </source>
</evidence>
<dbReference type="InterPro" id="IPR022845">
    <property type="entry name" value="Ribosomal_eS31_arc"/>
</dbReference>
<feature type="binding site" evidence="6">
    <location>
        <position position="21"/>
    </location>
    <ligand>
        <name>Zn(2+)</name>
        <dbReference type="ChEBI" id="CHEBI:29105"/>
    </ligand>
</feature>
<dbReference type="EMBL" id="FNLC01000002">
    <property type="protein sequence ID" value="SDR15255.1"/>
    <property type="molecule type" value="Genomic_DNA"/>
</dbReference>
<sequence length="44" mass="4996">MARYDHYGDDGSTEGEQCPRCGDVFLADHGDRQHCGKCGYTEWE</sequence>
<feature type="binding site" evidence="6">
    <location>
        <position position="38"/>
    </location>
    <ligand>
        <name>Zn(2+)</name>
        <dbReference type="ChEBI" id="CHEBI:29105"/>
    </ligand>
</feature>
<dbReference type="STRING" id="1095778.SAMN04489842_2540"/>
<accession>A0A1H1GPZ7</accession>
<dbReference type="GO" id="GO:0006412">
    <property type="term" value="P:translation"/>
    <property type="evidence" value="ECO:0007669"/>
    <property type="project" value="UniProtKB-UniRule"/>
</dbReference>
<feature type="binding site" evidence="6">
    <location>
        <position position="35"/>
    </location>
    <ligand>
        <name>Zn(2+)</name>
        <dbReference type="ChEBI" id="CHEBI:29105"/>
    </ligand>
</feature>
<evidence type="ECO:0000256" key="5">
    <source>
        <dbReference type="ARBA" id="ARBA00023274"/>
    </source>
</evidence>
<dbReference type="GO" id="GO:0008270">
    <property type="term" value="F:zinc ion binding"/>
    <property type="evidence" value="ECO:0007669"/>
    <property type="project" value="UniProtKB-UniRule"/>
</dbReference>
<evidence type="ECO:0000256" key="1">
    <source>
        <dbReference type="ARBA" id="ARBA00022723"/>
    </source>
</evidence>
<comment type="cofactor">
    <cofactor evidence="6">
        <name>Zn(2+)</name>
        <dbReference type="ChEBI" id="CHEBI:29105"/>
    </cofactor>
    <text evidence="6">Binds 1 zinc ion per subunit.</text>
</comment>
<dbReference type="Pfam" id="PF01599">
    <property type="entry name" value="Ribosomal_S27"/>
    <property type="match status" value="1"/>
</dbReference>
<evidence type="ECO:0000313" key="9">
    <source>
        <dbReference type="Proteomes" id="UP000198848"/>
    </source>
</evidence>
<comment type="subunit">
    <text evidence="6">Part of the 30S ribosomal subunit.</text>
</comment>
<keyword evidence="3 6" id="KW-0862">Zinc</keyword>
<evidence type="ECO:0000256" key="6">
    <source>
        <dbReference type="HAMAP-Rule" id="MF_00777"/>
    </source>
</evidence>
<dbReference type="Proteomes" id="UP000198848">
    <property type="component" value="Unassembled WGS sequence"/>
</dbReference>
<dbReference type="InterPro" id="IPR011332">
    <property type="entry name" value="Ribosomal_zn-bd"/>
</dbReference>
<dbReference type="GO" id="GO:0005840">
    <property type="term" value="C:ribosome"/>
    <property type="evidence" value="ECO:0007669"/>
    <property type="project" value="UniProtKB-KW"/>
</dbReference>
<evidence type="ECO:0000256" key="2">
    <source>
        <dbReference type="ARBA" id="ARBA00022771"/>
    </source>
</evidence>
<keyword evidence="2 6" id="KW-0863">Zinc-finger</keyword>